<evidence type="ECO:0000313" key="2">
    <source>
        <dbReference type="EMBL" id="EFW92404.1"/>
    </source>
</evidence>
<feature type="transmembrane region" description="Helical" evidence="1">
    <location>
        <begin position="55"/>
        <end position="76"/>
    </location>
</feature>
<dbReference type="Proteomes" id="UP000184203">
    <property type="component" value="Unassembled WGS sequence"/>
</dbReference>
<gene>
    <name evidence="3" type="ORF">SAMN05444342_0408</name>
    <name evidence="2" type="ORF">ZOD2009_08853</name>
</gene>
<dbReference type="EMBL" id="AEMG01000007">
    <property type="protein sequence ID" value="EFW92404.1"/>
    <property type="molecule type" value="Genomic_DNA"/>
</dbReference>
<feature type="transmembrane region" description="Helical" evidence="1">
    <location>
        <begin position="32"/>
        <end position="49"/>
    </location>
</feature>
<evidence type="ECO:0008006" key="6">
    <source>
        <dbReference type="Google" id="ProtNLM"/>
    </source>
</evidence>
<dbReference type="PATRIC" id="fig|797209.4.peg.1767"/>
<organism evidence="2 4">
    <name type="scientific">Haladaptatus paucihalophilus DX253</name>
    <dbReference type="NCBI Taxonomy" id="797209"/>
    <lineage>
        <taxon>Archaea</taxon>
        <taxon>Methanobacteriati</taxon>
        <taxon>Methanobacteriota</taxon>
        <taxon>Stenosarchaea group</taxon>
        <taxon>Halobacteria</taxon>
        <taxon>Halobacteriales</taxon>
        <taxon>Haladaptataceae</taxon>
        <taxon>Haladaptatus</taxon>
    </lineage>
</organism>
<feature type="transmembrane region" description="Helical" evidence="1">
    <location>
        <begin position="88"/>
        <end position="106"/>
    </location>
</feature>
<keyword evidence="5" id="KW-1185">Reference proteome</keyword>
<evidence type="ECO:0000256" key="1">
    <source>
        <dbReference type="SAM" id="Phobius"/>
    </source>
</evidence>
<protein>
    <recommendedName>
        <fullName evidence="6">DUF4203 domain-containing protein</fullName>
    </recommendedName>
</protein>
<reference evidence="5" key="3">
    <citation type="submission" date="2016-11" db="EMBL/GenBank/DDBJ databases">
        <authorList>
            <person name="Varghese N."/>
            <person name="Submissions S."/>
        </authorList>
    </citation>
    <scope>NUCLEOTIDE SEQUENCE [LARGE SCALE GENOMIC DNA]</scope>
    <source>
        <strain evidence="5">DX253</strain>
    </source>
</reference>
<evidence type="ECO:0000313" key="3">
    <source>
        <dbReference type="EMBL" id="SHK05199.1"/>
    </source>
</evidence>
<dbReference type="EMBL" id="FRAN01000001">
    <property type="protein sequence ID" value="SHK05199.1"/>
    <property type="molecule type" value="Genomic_DNA"/>
</dbReference>
<evidence type="ECO:0000313" key="5">
    <source>
        <dbReference type="Proteomes" id="UP000184203"/>
    </source>
</evidence>
<reference evidence="3" key="2">
    <citation type="submission" date="2016-11" db="EMBL/GenBank/DDBJ databases">
        <authorList>
            <person name="Jaros S."/>
            <person name="Januszkiewicz K."/>
            <person name="Wedrychowicz H."/>
        </authorList>
    </citation>
    <scope>NUCLEOTIDE SEQUENCE [LARGE SCALE GENOMIC DNA]</scope>
    <source>
        <strain evidence="3">DX253</strain>
    </source>
</reference>
<name>E7QSJ5_HALPU</name>
<keyword evidence="1" id="KW-0812">Transmembrane</keyword>
<feature type="transmembrane region" description="Helical" evidence="1">
    <location>
        <begin position="150"/>
        <end position="167"/>
    </location>
</feature>
<accession>E7QSJ5</accession>
<dbReference type="AlphaFoldDB" id="E7QSJ5"/>
<feature type="transmembrane region" description="Helical" evidence="1">
    <location>
        <begin position="126"/>
        <end position="145"/>
    </location>
</feature>
<dbReference type="Proteomes" id="UP000003751">
    <property type="component" value="Unassembled WGS sequence"/>
</dbReference>
<dbReference type="RefSeq" id="WP_007978973.1">
    <property type="nucleotide sequence ID" value="NZ_AEMG01000007.1"/>
</dbReference>
<feature type="transmembrane region" description="Helical" evidence="1">
    <location>
        <begin position="179"/>
        <end position="199"/>
    </location>
</feature>
<feature type="transmembrane region" description="Helical" evidence="1">
    <location>
        <begin position="6"/>
        <end position="25"/>
    </location>
</feature>
<sequence>MVPDFFTATVVALAVGVGLAFTYFGYSFVTQLTSLVGGLGGALFGSFAARTLAPALGIASPNLLLVSLVGALLGGLIGSRVAHSAQRFAIVGGSALAAASAAYASFGSGGVETIALPMLDGAADPLVGSLLVGGVTGILVWRFYLPFLTVVTSLLGATILQQLARQWGNVLPVFQADVWAMLGTNEVFWLLLVGSGVLIQYRRHRRLKSHVRLRRLSPGRSR</sequence>
<evidence type="ECO:0000313" key="4">
    <source>
        <dbReference type="Proteomes" id="UP000003751"/>
    </source>
</evidence>
<reference evidence="2 4" key="1">
    <citation type="journal article" date="2014" name="ISME J.">
        <title>Trehalose/2-sulfotrehalose biosynthesis and glycine-betaine uptake are widely spread mechanisms for osmoadaptation in the Halobacteriales.</title>
        <authorList>
            <person name="Youssef N.H."/>
            <person name="Savage-Ashlock K.N."/>
            <person name="McCully A.L."/>
            <person name="Luedtke B."/>
            <person name="Shaw E.I."/>
            <person name="Hoff W.D."/>
            <person name="Elshahed M.S."/>
        </authorList>
    </citation>
    <scope>NUCLEOTIDE SEQUENCE [LARGE SCALE GENOMIC DNA]</scope>
    <source>
        <strain evidence="2 4">DX253</strain>
    </source>
</reference>
<keyword evidence="1" id="KW-1133">Transmembrane helix</keyword>
<dbReference type="OrthoDB" id="248712at2157"/>
<keyword evidence="1" id="KW-0472">Membrane</keyword>
<proteinExistence type="predicted"/>